<protein>
    <recommendedName>
        <fullName evidence="3">Vacuolar protein sorting-associated protein 62</fullName>
    </recommendedName>
</protein>
<dbReference type="InterPro" id="IPR009291">
    <property type="entry name" value="Vps62"/>
</dbReference>
<accession>A0A8H7E996</accession>
<dbReference type="Proteomes" id="UP000606974">
    <property type="component" value="Unassembled WGS sequence"/>
</dbReference>
<sequence length="536" mass="61498">MKGRLEYIAKLMEVQQQYLGASTTAPEGLPSALPTPSPFTFIASTFQYLPAESTESPLPEEKESGRPRIFPSDIRLYKDFDRQVSSDHDHPFISKQSTHGKLGKCTLSFIAECWHSVDRKARLWLQWWKEILSLSAAPSCHAGTRQWTEDVADHNDDSSWQYVRPDAKIRPDAFKNDTDVLSQIPQYVMDYAPLVHLYSNEEYWPCDMGEHLYHITPKLNYTPVQSSLQHLQLDNLSALNRWEYGRNMFLTSNDNVEDRPEWLLGEKNIPTAFSQQSKRDASSQKATQAIQGGRSDAPAVLVVVNKGHGIVDAFWFFFYSFNLGNVVVLRFGNHVGDWEHTLVRFHNGKPKAVFVSEHFFGQAYTYRAMEKFGKRPVVYSATGTHAMYATPGTHAYILPWGLLHDQTNRGPLWDPALNSHMYTYDLLNDSLRASNLTPTAPTQWFHFAGHWGDKQYPLDDPRQYLFAGNYHYVSGPLGPKFKNLGRRKICQGRESEPCVVKNWLGGSRLRRVHRPFEEEEMSEEERVRFATGDRNV</sequence>
<keyword evidence="2" id="KW-1185">Reference proteome</keyword>
<dbReference type="Pfam" id="PF06101">
    <property type="entry name" value="Vps62"/>
    <property type="match status" value="1"/>
</dbReference>
<dbReference type="OrthoDB" id="188042at2759"/>
<evidence type="ECO:0008006" key="3">
    <source>
        <dbReference type="Google" id="ProtNLM"/>
    </source>
</evidence>
<dbReference type="PANTHER" id="PTHR48172">
    <property type="match status" value="1"/>
</dbReference>
<organism evidence="1 2">
    <name type="scientific">Endocarpon pusillum</name>
    <dbReference type="NCBI Taxonomy" id="364733"/>
    <lineage>
        <taxon>Eukaryota</taxon>
        <taxon>Fungi</taxon>
        <taxon>Dikarya</taxon>
        <taxon>Ascomycota</taxon>
        <taxon>Pezizomycotina</taxon>
        <taxon>Eurotiomycetes</taxon>
        <taxon>Chaetothyriomycetidae</taxon>
        <taxon>Verrucariales</taxon>
        <taxon>Verrucariaceae</taxon>
        <taxon>Endocarpon</taxon>
    </lineage>
</organism>
<dbReference type="PANTHER" id="PTHR48172:SF2">
    <property type="entry name" value="VACUOLAR PROTEIN SORTING PROTEIN 62"/>
    <property type="match status" value="1"/>
</dbReference>
<reference evidence="1" key="1">
    <citation type="submission" date="2020-02" db="EMBL/GenBank/DDBJ databases">
        <authorList>
            <person name="Palmer J.M."/>
        </authorList>
    </citation>
    <scope>NUCLEOTIDE SEQUENCE</scope>
    <source>
        <strain evidence="1">EPUS1.4</strain>
        <tissue evidence="1">Thallus</tissue>
    </source>
</reference>
<evidence type="ECO:0000313" key="2">
    <source>
        <dbReference type="Proteomes" id="UP000606974"/>
    </source>
</evidence>
<dbReference type="EMBL" id="JAACFV010000007">
    <property type="protein sequence ID" value="KAF7513220.1"/>
    <property type="molecule type" value="Genomic_DNA"/>
</dbReference>
<evidence type="ECO:0000313" key="1">
    <source>
        <dbReference type="EMBL" id="KAF7513220.1"/>
    </source>
</evidence>
<proteinExistence type="predicted"/>
<gene>
    <name evidence="1" type="ORF">GJ744_010616</name>
</gene>
<comment type="caution">
    <text evidence="1">The sequence shown here is derived from an EMBL/GenBank/DDBJ whole genome shotgun (WGS) entry which is preliminary data.</text>
</comment>
<name>A0A8H7E996_9EURO</name>
<dbReference type="AlphaFoldDB" id="A0A8H7E996"/>